<dbReference type="Proteomes" id="UP000289862">
    <property type="component" value="Chromosome"/>
</dbReference>
<reference evidence="1 2" key="1">
    <citation type="submission" date="2019-01" db="EMBL/GenBank/DDBJ databases">
        <authorList>
            <consortium name="Pathogen Informatics"/>
        </authorList>
    </citation>
    <scope>NUCLEOTIDE SEQUENCE [LARGE SCALE GENOMIC DNA]</scope>
    <source>
        <strain evidence="1 2">NCTC10186</strain>
    </source>
</reference>
<dbReference type="RefSeq" id="WP_129724616.1">
    <property type="nucleotide sequence ID" value="NZ_LR215031.1"/>
</dbReference>
<sequence>MIKNLECIELNINIIDYDKEIKQSSLIQEIKVLKNDVKLKYLKFNDVNLISAIKEFSLEFHLKNLEDFIEIKEKELKEKELKKITKKNSEDWGMSL</sequence>
<dbReference type="AlphaFoldDB" id="A0A449AZG8"/>
<organism evidence="1 2">
    <name type="scientific">Mycoplasmopsis gallopavonis</name>
    <dbReference type="NCBI Taxonomy" id="76629"/>
    <lineage>
        <taxon>Bacteria</taxon>
        <taxon>Bacillati</taxon>
        <taxon>Mycoplasmatota</taxon>
        <taxon>Mycoplasmoidales</taxon>
        <taxon>Metamycoplasmataceae</taxon>
        <taxon>Mycoplasmopsis</taxon>
    </lineage>
</organism>
<name>A0A449AZG8_9BACT</name>
<protein>
    <submittedName>
        <fullName evidence="1">Uncharacterized protein</fullName>
    </submittedName>
</protein>
<keyword evidence="2" id="KW-1185">Reference proteome</keyword>
<gene>
    <name evidence="1" type="ORF">NCTC10186_00368</name>
</gene>
<evidence type="ECO:0000313" key="2">
    <source>
        <dbReference type="Proteomes" id="UP000289862"/>
    </source>
</evidence>
<evidence type="ECO:0000313" key="1">
    <source>
        <dbReference type="EMBL" id="VEU72892.1"/>
    </source>
</evidence>
<dbReference type="EMBL" id="LR215031">
    <property type="protein sequence ID" value="VEU72892.1"/>
    <property type="molecule type" value="Genomic_DNA"/>
</dbReference>
<accession>A0A449AZG8</accession>
<proteinExistence type="predicted"/>
<dbReference type="KEGG" id="mgal:NCTC10186_00368"/>